<dbReference type="PANTHER" id="PTHR43048:SF5">
    <property type="entry name" value="BLR5325 PROTEIN"/>
    <property type="match status" value="1"/>
</dbReference>
<dbReference type="CDD" id="cd06587">
    <property type="entry name" value="VOC"/>
    <property type="match status" value="1"/>
</dbReference>
<dbReference type="SUPFAM" id="SSF54593">
    <property type="entry name" value="Glyoxalase/Bleomycin resistance protein/Dihydroxybiphenyl dioxygenase"/>
    <property type="match status" value="1"/>
</dbReference>
<accession>A0A1H3H3R8</accession>
<dbReference type="InterPro" id="IPR051785">
    <property type="entry name" value="MMCE/EMCE_epimerase"/>
</dbReference>
<dbReference type="InterPro" id="IPR029068">
    <property type="entry name" value="Glyas_Bleomycin-R_OHBP_Dase"/>
</dbReference>
<dbReference type="STRING" id="660517.SAMN04487946_106109"/>
<dbReference type="PROSITE" id="PS51819">
    <property type="entry name" value="VOC"/>
    <property type="match status" value="1"/>
</dbReference>
<dbReference type="GO" id="GO:0016829">
    <property type="term" value="F:lyase activity"/>
    <property type="evidence" value="ECO:0007669"/>
    <property type="project" value="UniProtKB-KW"/>
</dbReference>
<dbReference type="Proteomes" id="UP000199170">
    <property type="component" value="Unassembled WGS sequence"/>
</dbReference>
<keyword evidence="1" id="KW-0479">Metal-binding</keyword>
<dbReference type="PANTHER" id="PTHR43048">
    <property type="entry name" value="METHYLMALONYL-COA EPIMERASE"/>
    <property type="match status" value="1"/>
</dbReference>
<proteinExistence type="predicted"/>
<keyword evidence="4" id="KW-1185">Reference proteome</keyword>
<dbReference type="InterPro" id="IPR004360">
    <property type="entry name" value="Glyas_Fos-R_dOase_dom"/>
</dbReference>
<dbReference type="Pfam" id="PF00903">
    <property type="entry name" value="Glyoxalase"/>
    <property type="match status" value="1"/>
</dbReference>
<dbReference type="GO" id="GO:0004493">
    <property type="term" value="F:methylmalonyl-CoA epimerase activity"/>
    <property type="evidence" value="ECO:0007669"/>
    <property type="project" value="TreeGrafter"/>
</dbReference>
<name>A0A1H3H3R8_9EURY</name>
<dbReference type="OrthoDB" id="358887at2157"/>
<dbReference type="GO" id="GO:0046491">
    <property type="term" value="P:L-methylmalonyl-CoA metabolic process"/>
    <property type="evidence" value="ECO:0007669"/>
    <property type="project" value="TreeGrafter"/>
</dbReference>
<organism evidence="3 4">
    <name type="scientific">Halobellus clavatus</name>
    <dbReference type="NCBI Taxonomy" id="660517"/>
    <lineage>
        <taxon>Archaea</taxon>
        <taxon>Methanobacteriati</taxon>
        <taxon>Methanobacteriota</taxon>
        <taxon>Stenosarchaea group</taxon>
        <taxon>Halobacteria</taxon>
        <taxon>Halobacteriales</taxon>
        <taxon>Haloferacaceae</taxon>
        <taxon>Halobellus</taxon>
    </lineage>
</organism>
<protein>
    <submittedName>
        <fullName evidence="3">Lactoylglutathione lyase</fullName>
    </submittedName>
</protein>
<dbReference type="RefSeq" id="WP_089767215.1">
    <property type="nucleotide sequence ID" value="NZ_FNPB01000006.1"/>
</dbReference>
<evidence type="ECO:0000313" key="3">
    <source>
        <dbReference type="EMBL" id="SDY09394.1"/>
    </source>
</evidence>
<evidence type="ECO:0000256" key="1">
    <source>
        <dbReference type="ARBA" id="ARBA00022723"/>
    </source>
</evidence>
<dbReference type="EMBL" id="FNPB01000006">
    <property type="protein sequence ID" value="SDY09394.1"/>
    <property type="molecule type" value="Genomic_DNA"/>
</dbReference>
<reference evidence="4" key="1">
    <citation type="submission" date="2016-10" db="EMBL/GenBank/DDBJ databases">
        <authorList>
            <person name="Varghese N."/>
            <person name="Submissions S."/>
        </authorList>
    </citation>
    <scope>NUCLEOTIDE SEQUENCE [LARGE SCALE GENOMIC DNA]</scope>
    <source>
        <strain evidence="4">CGMCC 1.10118</strain>
    </source>
</reference>
<keyword evidence="3" id="KW-0456">Lyase</keyword>
<dbReference type="InterPro" id="IPR037523">
    <property type="entry name" value="VOC_core"/>
</dbReference>
<dbReference type="Gene3D" id="3.10.180.10">
    <property type="entry name" value="2,3-Dihydroxybiphenyl 1,2-Dioxygenase, domain 1"/>
    <property type="match status" value="1"/>
</dbReference>
<sequence length="128" mass="14172">MDVIHSAIWISDIEETLDFYVGALGLEKTNEFVGGDGATNLYVRGDGAAEIQFKHKEDHDLGEATRSRFDHLALEVDDTDAEVERLQEETDTELLRGPLDSTGASARVAFITDPDGHMIELVEPRDDL</sequence>
<evidence type="ECO:0000313" key="4">
    <source>
        <dbReference type="Proteomes" id="UP000199170"/>
    </source>
</evidence>
<evidence type="ECO:0000259" key="2">
    <source>
        <dbReference type="PROSITE" id="PS51819"/>
    </source>
</evidence>
<gene>
    <name evidence="3" type="ORF">SAMN04487946_106109</name>
</gene>
<dbReference type="AlphaFoldDB" id="A0A1H3H3R8"/>
<dbReference type="GO" id="GO:0046872">
    <property type="term" value="F:metal ion binding"/>
    <property type="evidence" value="ECO:0007669"/>
    <property type="project" value="UniProtKB-KW"/>
</dbReference>
<feature type="domain" description="VOC" evidence="2">
    <location>
        <begin position="1"/>
        <end position="124"/>
    </location>
</feature>